<dbReference type="RefSeq" id="WP_105935507.1">
    <property type="nucleotide sequence ID" value="NZ_PVNP01000186.1"/>
</dbReference>
<dbReference type="Gene3D" id="3.20.20.450">
    <property type="entry name" value="EAL domain"/>
    <property type="match status" value="1"/>
</dbReference>
<dbReference type="InterPro" id="IPR001633">
    <property type="entry name" value="EAL_dom"/>
</dbReference>
<dbReference type="SMART" id="SM00052">
    <property type="entry name" value="EAL"/>
    <property type="match status" value="1"/>
</dbReference>
<dbReference type="CDD" id="cd01948">
    <property type="entry name" value="EAL"/>
    <property type="match status" value="1"/>
</dbReference>
<dbReference type="AlphaFoldDB" id="A0A2S9V7T9"/>
<dbReference type="OrthoDB" id="1673646at2"/>
<dbReference type="Pfam" id="PF00563">
    <property type="entry name" value="EAL"/>
    <property type="match status" value="1"/>
</dbReference>
<evidence type="ECO:0000313" key="2">
    <source>
        <dbReference type="EMBL" id="PRO72502.1"/>
    </source>
</evidence>
<dbReference type="SUPFAM" id="SSF141868">
    <property type="entry name" value="EAL domain-like"/>
    <property type="match status" value="1"/>
</dbReference>
<dbReference type="PANTHER" id="PTHR33121">
    <property type="entry name" value="CYCLIC DI-GMP PHOSPHODIESTERASE PDEF"/>
    <property type="match status" value="1"/>
</dbReference>
<gene>
    <name evidence="2" type="ORF">C6Y40_16475</name>
</gene>
<evidence type="ECO:0000313" key="3">
    <source>
        <dbReference type="Proteomes" id="UP000238949"/>
    </source>
</evidence>
<proteinExistence type="predicted"/>
<dbReference type="EMBL" id="PVNP01000186">
    <property type="protein sequence ID" value="PRO72502.1"/>
    <property type="molecule type" value="Genomic_DNA"/>
</dbReference>
<sequence length="268" mass="30232">MTFKNLTTTELPLFITEENARALPCEGCRNGEALEFDFSMAFQPLVDLAGKRVFGYEGLVRGLKNEPAGMIISQITARNIYRFDQVCRVKAIALAAKANLRERLNINFLPGAVYKPDICIRTTLAAAEKYQFPCENITFEVVESEHIRDTSHLQKIIEYYKEIGFNVALDDFGSGYANLDWLAELEPDSIKVDMNLIRSIDTNSRKKQILAALTALCGDLNIGILAEGVETKAERDTLAELGITHQQGYYFSPPQFEVFPRVSQEKYR</sequence>
<dbReference type="PROSITE" id="PS50883">
    <property type="entry name" value="EAL"/>
    <property type="match status" value="1"/>
</dbReference>
<dbReference type="GO" id="GO:0071111">
    <property type="term" value="F:cyclic-guanylate-specific phosphodiesterase activity"/>
    <property type="evidence" value="ECO:0007669"/>
    <property type="project" value="InterPro"/>
</dbReference>
<evidence type="ECO:0000259" key="1">
    <source>
        <dbReference type="PROSITE" id="PS50883"/>
    </source>
</evidence>
<dbReference type="Proteomes" id="UP000238949">
    <property type="component" value="Unassembled WGS sequence"/>
</dbReference>
<feature type="domain" description="EAL" evidence="1">
    <location>
        <begin position="21"/>
        <end position="268"/>
    </location>
</feature>
<reference evidence="3" key="1">
    <citation type="journal article" date="2020" name="Int. J. Syst. Evol. Microbiol.">
        <title>Alteromonas alba sp. nov., a marine bacterium isolated from the seawater of the West Pacific Ocean.</title>
        <authorList>
            <person name="Sun C."/>
            <person name="Wu Y.-H."/>
            <person name="Xamxidin M."/>
            <person name="Cheng H."/>
            <person name="Xu X.-W."/>
        </authorList>
    </citation>
    <scope>NUCLEOTIDE SEQUENCE [LARGE SCALE GENOMIC DNA]</scope>
    <source>
        <strain evidence="3">190</strain>
    </source>
</reference>
<comment type="caution">
    <text evidence="2">The sequence shown here is derived from an EMBL/GenBank/DDBJ whole genome shotgun (WGS) entry which is preliminary data.</text>
</comment>
<name>A0A2S9V7T9_9ALTE</name>
<accession>A0A2S9V7T9</accession>
<dbReference type="InterPro" id="IPR035919">
    <property type="entry name" value="EAL_sf"/>
</dbReference>
<organism evidence="2 3">
    <name type="scientific">Alteromonas alba</name>
    <dbReference type="NCBI Taxonomy" id="2079529"/>
    <lineage>
        <taxon>Bacteria</taxon>
        <taxon>Pseudomonadati</taxon>
        <taxon>Pseudomonadota</taxon>
        <taxon>Gammaproteobacteria</taxon>
        <taxon>Alteromonadales</taxon>
        <taxon>Alteromonadaceae</taxon>
        <taxon>Alteromonas/Salinimonas group</taxon>
        <taxon>Alteromonas</taxon>
    </lineage>
</organism>
<dbReference type="InterPro" id="IPR050706">
    <property type="entry name" value="Cyclic-di-GMP_PDE-like"/>
</dbReference>
<dbReference type="PANTHER" id="PTHR33121:SF15">
    <property type="entry name" value="BLUE LIGHT- AND TEMPERATURE-REGULATED ANTIREPRESSOR BLUF"/>
    <property type="match status" value="1"/>
</dbReference>
<protein>
    <submittedName>
        <fullName evidence="2">Diguanylate phosphodiesterase</fullName>
    </submittedName>
</protein>
<keyword evidence="3" id="KW-1185">Reference proteome</keyword>